<feature type="compositionally biased region" description="Basic and acidic residues" evidence="1">
    <location>
        <begin position="76"/>
        <end position="97"/>
    </location>
</feature>
<protein>
    <submittedName>
        <fullName evidence="2">Uncharacterized protein</fullName>
    </submittedName>
</protein>
<reference evidence="2 3" key="1">
    <citation type="submission" date="2009-11" db="EMBL/GenBank/DDBJ databases">
        <title>Annotation of Allomyces macrogynus ATCC 38327.</title>
        <authorList>
            <consortium name="The Broad Institute Genome Sequencing Platform"/>
            <person name="Russ C."/>
            <person name="Cuomo C."/>
            <person name="Burger G."/>
            <person name="Gray M.W."/>
            <person name="Holland P.W.H."/>
            <person name="King N."/>
            <person name="Lang F.B.F."/>
            <person name="Roger A.J."/>
            <person name="Ruiz-Trillo I."/>
            <person name="Young S.K."/>
            <person name="Zeng Q."/>
            <person name="Gargeya S."/>
            <person name="Fitzgerald M."/>
            <person name="Haas B."/>
            <person name="Abouelleil A."/>
            <person name="Alvarado L."/>
            <person name="Arachchi H.M."/>
            <person name="Berlin A."/>
            <person name="Chapman S.B."/>
            <person name="Gearin G."/>
            <person name="Goldberg J."/>
            <person name="Griggs A."/>
            <person name="Gujja S."/>
            <person name="Hansen M."/>
            <person name="Heiman D."/>
            <person name="Howarth C."/>
            <person name="Larimer J."/>
            <person name="Lui A."/>
            <person name="MacDonald P.J.P."/>
            <person name="McCowen C."/>
            <person name="Montmayeur A."/>
            <person name="Murphy C."/>
            <person name="Neiman D."/>
            <person name="Pearson M."/>
            <person name="Priest M."/>
            <person name="Roberts A."/>
            <person name="Saif S."/>
            <person name="Shea T."/>
            <person name="Sisk P."/>
            <person name="Stolte C."/>
            <person name="Sykes S."/>
            <person name="Wortman J."/>
            <person name="Nusbaum C."/>
            <person name="Birren B."/>
        </authorList>
    </citation>
    <scope>NUCLEOTIDE SEQUENCE [LARGE SCALE GENOMIC DNA]</scope>
    <source>
        <strain evidence="2 3">ATCC 38327</strain>
    </source>
</reference>
<proteinExistence type="predicted"/>
<feature type="compositionally biased region" description="Polar residues" evidence="1">
    <location>
        <begin position="1"/>
        <end position="13"/>
    </location>
</feature>
<accession>A0A0L0T4C0</accession>
<evidence type="ECO:0000256" key="1">
    <source>
        <dbReference type="SAM" id="MobiDB-lite"/>
    </source>
</evidence>
<dbReference type="EMBL" id="GG745361">
    <property type="protein sequence ID" value="KNE69560.1"/>
    <property type="molecule type" value="Genomic_DNA"/>
</dbReference>
<feature type="compositionally biased region" description="Basic and acidic residues" evidence="1">
    <location>
        <begin position="14"/>
        <end position="36"/>
    </location>
</feature>
<keyword evidence="3" id="KW-1185">Reference proteome</keyword>
<dbReference type="Proteomes" id="UP000054350">
    <property type="component" value="Unassembled WGS sequence"/>
</dbReference>
<evidence type="ECO:0000313" key="2">
    <source>
        <dbReference type="EMBL" id="KNE69560.1"/>
    </source>
</evidence>
<reference evidence="3" key="2">
    <citation type="submission" date="2009-11" db="EMBL/GenBank/DDBJ databases">
        <title>The Genome Sequence of Allomyces macrogynus strain ATCC 38327.</title>
        <authorList>
            <consortium name="The Broad Institute Genome Sequencing Platform"/>
            <person name="Russ C."/>
            <person name="Cuomo C."/>
            <person name="Shea T."/>
            <person name="Young S.K."/>
            <person name="Zeng Q."/>
            <person name="Koehrsen M."/>
            <person name="Haas B."/>
            <person name="Borodovsky M."/>
            <person name="Guigo R."/>
            <person name="Alvarado L."/>
            <person name="Berlin A."/>
            <person name="Borenstein D."/>
            <person name="Chen Z."/>
            <person name="Engels R."/>
            <person name="Freedman E."/>
            <person name="Gellesch M."/>
            <person name="Goldberg J."/>
            <person name="Griggs A."/>
            <person name="Gujja S."/>
            <person name="Heiman D."/>
            <person name="Hepburn T."/>
            <person name="Howarth C."/>
            <person name="Jen D."/>
            <person name="Larson L."/>
            <person name="Lewis B."/>
            <person name="Mehta T."/>
            <person name="Park D."/>
            <person name="Pearson M."/>
            <person name="Roberts A."/>
            <person name="Saif S."/>
            <person name="Shenoy N."/>
            <person name="Sisk P."/>
            <person name="Stolte C."/>
            <person name="Sykes S."/>
            <person name="Walk T."/>
            <person name="White J."/>
            <person name="Yandava C."/>
            <person name="Burger G."/>
            <person name="Gray M.W."/>
            <person name="Holland P.W.H."/>
            <person name="King N."/>
            <person name="Lang F.B.F."/>
            <person name="Roger A.J."/>
            <person name="Ruiz-Trillo I."/>
            <person name="Lander E."/>
            <person name="Nusbaum C."/>
        </authorList>
    </citation>
    <scope>NUCLEOTIDE SEQUENCE [LARGE SCALE GENOMIC DNA]</scope>
    <source>
        <strain evidence="3">ATCC 38327</strain>
    </source>
</reference>
<dbReference type="VEuPathDB" id="FungiDB:AMAG_14121"/>
<feature type="compositionally biased region" description="Basic and acidic residues" evidence="1">
    <location>
        <begin position="137"/>
        <end position="149"/>
    </location>
</feature>
<feature type="region of interest" description="Disordered" evidence="1">
    <location>
        <begin position="1"/>
        <end position="212"/>
    </location>
</feature>
<organism evidence="2 3">
    <name type="scientific">Allomyces macrogynus (strain ATCC 38327)</name>
    <name type="common">Allomyces javanicus var. macrogynus</name>
    <dbReference type="NCBI Taxonomy" id="578462"/>
    <lineage>
        <taxon>Eukaryota</taxon>
        <taxon>Fungi</taxon>
        <taxon>Fungi incertae sedis</taxon>
        <taxon>Blastocladiomycota</taxon>
        <taxon>Blastocladiomycetes</taxon>
        <taxon>Blastocladiales</taxon>
        <taxon>Blastocladiaceae</taxon>
        <taxon>Allomyces</taxon>
    </lineage>
</organism>
<gene>
    <name evidence="2" type="ORF">AMAG_14121</name>
</gene>
<feature type="compositionally biased region" description="Basic and acidic residues" evidence="1">
    <location>
        <begin position="174"/>
        <end position="212"/>
    </location>
</feature>
<evidence type="ECO:0000313" key="3">
    <source>
        <dbReference type="Proteomes" id="UP000054350"/>
    </source>
</evidence>
<feature type="non-terminal residue" evidence="2">
    <location>
        <position position="1"/>
    </location>
</feature>
<dbReference type="AlphaFoldDB" id="A0A0L0T4C0"/>
<name>A0A0L0T4C0_ALLM3</name>
<feature type="compositionally biased region" description="Basic and acidic residues" evidence="1">
    <location>
        <begin position="42"/>
        <end position="55"/>
    </location>
</feature>
<sequence>MIRDQAMTTQQPNDPEKREQLQPNVEHNKQAEEGQHDGVGARIEENKDQQEKLDAEQGDVGTRVEDKLGALGEMGQKGDGRKDGSVEDEIVLIKKDAQVGGGEQIKDGDGLTQTEEVAGDGGAVGDTQNNNGAMGKVQEEGEDCKKGTADGEEDMESLPSKGDVQVTEDARDDDGDKGAQNKGDGHGEKSDCGKESNESGLTEADKQGKQIEECDVGQGHVLGRESKSQLPGILDQVLKDEEELELAKAKEMVAVARRTVQARALVCSSALKAACTVLEAEWAQLTEAAESKGIKKESLPDQINVAMETVECVQVALRDFDGDVHAALTPQQDEHQTVDVVTAVVANLASLLPAGACGPEDLAKMKMGSASGHLIIAGPLQNGPKSALICPF</sequence>